<keyword evidence="7 10" id="KW-1133">Transmembrane helix</keyword>
<dbReference type="SUPFAM" id="SSF52540">
    <property type="entry name" value="P-loop containing nucleoside triphosphate hydrolases"/>
    <property type="match status" value="3"/>
</dbReference>
<dbReference type="PROSITE" id="PS50901">
    <property type="entry name" value="FTSK"/>
    <property type="match status" value="3"/>
</dbReference>
<evidence type="ECO:0000256" key="9">
    <source>
        <dbReference type="PROSITE-ProRule" id="PRU00289"/>
    </source>
</evidence>
<evidence type="ECO:0000256" key="1">
    <source>
        <dbReference type="ARBA" id="ARBA00004651"/>
    </source>
</evidence>
<feature type="binding site" evidence="9">
    <location>
        <begin position="857"/>
        <end position="864"/>
    </location>
    <ligand>
        <name>ATP</name>
        <dbReference type="ChEBI" id="CHEBI:30616"/>
    </ligand>
</feature>
<dbReference type="InterPro" id="IPR050206">
    <property type="entry name" value="FtsK/SpoIIIE/SftA"/>
</dbReference>
<feature type="binding site" evidence="9">
    <location>
        <begin position="1172"/>
        <end position="1179"/>
    </location>
    <ligand>
        <name>ATP</name>
        <dbReference type="ChEBI" id="CHEBI:30616"/>
    </ligand>
</feature>
<dbReference type="GO" id="GO:0005524">
    <property type="term" value="F:ATP binding"/>
    <property type="evidence" value="ECO:0007669"/>
    <property type="project" value="UniProtKB-UniRule"/>
</dbReference>
<dbReference type="InterPro" id="IPR027417">
    <property type="entry name" value="P-loop_NTPase"/>
</dbReference>
<dbReference type="InterPro" id="IPR023837">
    <property type="entry name" value="EccCb-like_Actinobacteria"/>
</dbReference>
<keyword evidence="6 9" id="KW-0067">ATP-binding</keyword>
<feature type="domain" description="FtsK" evidence="11">
    <location>
        <begin position="840"/>
        <end position="1036"/>
    </location>
</feature>
<evidence type="ECO:0000259" key="11">
    <source>
        <dbReference type="PROSITE" id="PS50901"/>
    </source>
</evidence>
<keyword evidence="8 10" id="KW-0472">Membrane</keyword>
<feature type="transmembrane region" description="Helical" evidence="10">
    <location>
        <begin position="20"/>
        <end position="39"/>
    </location>
</feature>
<dbReference type="NCBIfam" id="TIGR03925">
    <property type="entry name" value="T7SS_EccC_b"/>
    <property type="match status" value="1"/>
</dbReference>
<dbReference type="NCBIfam" id="TIGR03924">
    <property type="entry name" value="T7SS_EccC_a"/>
    <property type="match status" value="1"/>
</dbReference>
<evidence type="ECO:0000256" key="10">
    <source>
        <dbReference type="SAM" id="Phobius"/>
    </source>
</evidence>
<gene>
    <name evidence="12" type="primary">eccCa</name>
    <name evidence="12" type="ORF">QXL92_33820</name>
</gene>
<dbReference type="Gene3D" id="3.40.50.300">
    <property type="entry name" value="P-loop containing nucleotide triphosphate hydrolases"/>
    <property type="match status" value="3"/>
</dbReference>
<name>A0AAJ1S992_9MYCO</name>
<keyword evidence="5 9" id="KW-0547">Nucleotide-binding</keyword>
<dbReference type="InterPro" id="IPR002543">
    <property type="entry name" value="FtsK_dom"/>
</dbReference>
<protein>
    <submittedName>
        <fullName evidence="12">Type VII secretion protein EccCa</fullName>
    </submittedName>
</protein>
<dbReference type="PANTHER" id="PTHR22683">
    <property type="entry name" value="SPORULATION PROTEIN RELATED"/>
    <property type="match status" value="1"/>
</dbReference>
<evidence type="ECO:0000256" key="8">
    <source>
        <dbReference type="ARBA" id="ARBA00023136"/>
    </source>
</evidence>
<reference evidence="12" key="1">
    <citation type="submission" date="2023-06" db="EMBL/GenBank/DDBJ databases">
        <title>Identification of two novel mycobacterium reveal diversities and complexities of Mycobacterium gordonae clade.</title>
        <authorList>
            <person name="Matsumoto Y."/>
            <person name="Nakamura S."/>
            <person name="Motooka D."/>
            <person name="Fukushima K."/>
        </authorList>
    </citation>
    <scope>NUCLEOTIDE SEQUENCE</scope>
    <source>
        <strain evidence="12">TY812</strain>
    </source>
</reference>
<evidence type="ECO:0000313" key="13">
    <source>
        <dbReference type="Proteomes" id="UP001229081"/>
    </source>
</evidence>
<dbReference type="Pfam" id="PF01580">
    <property type="entry name" value="FtsK_SpoIIIE"/>
    <property type="match status" value="2"/>
</dbReference>
<keyword evidence="2" id="KW-1003">Cell membrane</keyword>
<evidence type="ECO:0000256" key="6">
    <source>
        <dbReference type="ARBA" id="ARBA00022840"/>
    </source>
</evidence>
<dbReference type="PANTHER" id="PTHR22683:SF1">
    <property type="entry name" value="TYPE VII SECRETION SYSTEM PROTEIN ESSC"/>
    <property type="match status" value="1"/>
</dbReference>
<organism evidence="12 13">
    <name type="scientific">Mycobacterium paragordonae</name>
    <dbReference type="NCBI Taxonomy" id="1389713"/>
    <lineage>
        <taxon>Bacteria</taxon>
        <taxon>Bacillati</taxon>
        <taxon>Actinomycetota</taxon>
        <taxon>Actinomycetes</taxon>
        <taxon>Mycobacteriales</taxon>
        <taxon>Mycobacteriaceae</taxon>
        <taxon>Mycobacterium</taxon>
    </lineage>
</organism>
<evidence type="ECO:0000256" key="4">
    <source>
        <dbReference type="ARBA" id="ARBA00022737"/>
    </source>
</evidence>
<evidence type="ECO:0000256" key="2">
    <source>
        <dbReference type="ARBA" id="ARBA00022475"/>
    </source>
</evidence>
<evidence type="ECO:0000313" key="12">
    <source>
        <dbReference type="EMBL" id="MDP7739708.1"/>
    </source>
</evidence>
<keyword evidence="3 10" id="KW-0812">Transmembrane</keyword>
<sequence>MLASPPEVPHKTPVSMLQFMTPVLMVLMVVGMGVAMFTMGSPGGGRVFSPYMLAFPMMMVIGVMVMASNSVGGGSQVGELNESRKEFLWYLGIQRRRVQDTGRCQHAARAWGNPEPAVLPSLVGTARMWEQRTTSSTFGHVRVGLGTELLATKLQPAKSAPVHDLEPVTARFLKRFMDIHKAQSGIALAVALRSYPFLRVTDSDAGEAAAALTRSMLCELSLFHGPDHVLVAVITEDPEDERWSWVKWLPHNQHPSATDGLGTARMVYPDVASAHEALASITGSRKHHRPDIAESVPHLVIVCDRGSSMRSVGTLIGREGIDGVTLIDLNDGTTSGGVKPPFHMTIRDGLLHVPDEKGGRTKFAAPDAVSVAFAADLARMLSRYRPASEMDIIERQVRRKVSSGGLLGYLGVKDAASADPAVLQRHHERRDFLRLPIGVTAADEVVHLDLKEAAESGTGPHGVLIGSTGSGKSQTLRTLVLVTLLTHPSDRLNMLLIDYKGGSAFLGFERAPHVSAVLTNMEAEAHLVARMDVAIRGEFNRRQEIFRATAMRPDVNTDVDNITVYNQLRDAGVALAPLPVLIIVVDEFSALIADHKEYKELFAFIGQQGRSFGIHLLLSSQELGVGHMESIKTHLSYRIALRTNEARLSQEILGVADAYDLDREPGWAILKDVSKDFTRFRAFHTGMAYVPPKVSAAAVEAVSVAGVADQARPQLFTAGAPAKGESDEVPSDGGHSMVVAAPGASALAVPAVAAAPIDSAAVAAESAPVADVNTKTVALVLIDRLAGHGPDAHRIWLPPLNTVITVKQLLSDPDLWWPADRPRGPLRIPVGVIDTPYYQRRELLIVDLMAHNALVTGSSQSGVSTMLQTLVMSAAATHSSREIQFYCLDFSNGKLSELTDLAHVGSVAQRAETALASRIVAEMMAIWTRRQKLFTEANITTMADFRRRKAQGDPALKSDNHGDVVLIIDGWTTITRDETAGLQHLEDKVELLASQAKSYGIHVVLSSSAYMDYKPRLKERFGHRLELRLNEPPSSEVSRKAAERVPAIPGRGIIKSSRPGSADPYNPEILDLLIATPILTSLGGGQSLSTDLRIDVSDSIVHINESNPFKAIHVQLMPTDLARSQFMPLALLPAPPAARAQLSVPLGVGETEMAPKIIDFNDDASPHFAVIGDKGCGKTTLLRHVVTTLCENNPAGQDDTQGVYLLIVDFQRRLLGVLPHKGYGAYATNSDELKTALDHLEPMLSARLPGRDITPGQLRRRDWWSGADIFVVIDNAHELGGGGGYEDKLAPLKAWLSKGRDVGLHVIGTWRCGGVTSHLYGRGLLAELKDLRTAGIVMSGSKDEGKLLGELKATDLPPGRGTMVTSDFIELIQVPNLPASDDDLQ</sequence>
<feature type="transmembrane region" description="Helical" evidence="10">
    <location>
        <begin position="51"/>
        <end position="71"/>
    </location>
</feature>
<keyword evidence="4" id="KW-0677">Repeat</keyword>
<evidence type="ECO:0000256" key="5">
    <source>
        <dbReference type="ARBA" id="ARBA00022741"/>
    </source>
</evidence>
<dbReference type="Proteomes" id="UP001229081">
    <property type="component" value="Unassembled WGS sequence"/>
</dbReference>
<comment type="caution">
    <text evidence="12">The sequence shown here is derived from an EMBL/GenBank/DDBJ whole genome shotgun (WGS) entry which is preliminary data.</text>
</comment>
<proteinExistence type="predicted"/>
<feature type="domain" description="FtsK" evidence="11">
    <location>
        <begin position="443"/>
        <end position="650"/>
    </location>
</feature>
<dbReference type="RefSeq" id="WP_306256167.1">
    <property type="nucleotide sequence ID" value="NZ_JAUFSA010000007.1"/>
</dbReference>
<feature type="binding site" evidence="9">
    <location>
        <begin position="466"/>
        <end position="473"/>
    </location>
    <ligand>
        <name>ATP</name>
        <dbReference type="ChEBI" id="CHEBI:30616"/>
    </ligand>
</feature>
<comment type="subcellular location">
    <subcellularLocation>
        <location evidence="1">Cell membrane</location>
        <topology evidence="1">Multi-pass membrane protein</topology>
    </subcellularLocation>
</comment>
<evidence type="ECO:0000256" key="3">
    <source>
        <dbReference type="ARBA" id="ARBA00022692"/>
    </source>
</evidence>
<evidence type="ECO:0000256" key="7">
    <source>
        <dbReference type="ARBA" id="ARBA00022989"/>
    </source>
</evidence>
<dbReference type="GO" id="GO:0003677">
    <property type="term" value="F:DNA binding"/>
    <property type="evidence" value="ECO:0007669"/>
    <property type="project" value="InterPro"/>
</dbReference>
<dbReference type="GO" id="GO:0005886">
    <property type="term" value="C:plasma membrane"/>
    <property type="evidence" value="ECO:0007669"/>
    <property type="project" value="UniProtKB-SubCell"/>
</dbReference>
<dbReference type="InterPro" id="IPR023836">
    <property type="entry name" value="EccCa-like_Actinobacteria"/>
</dbReference>
<dbReference type="EMBL" id="JAUFSA010000007">
    <property type="protein sequence ID" value="MDP7739708.1"/>
    <property type="molecule type" value="Genomic_DNA"/>
</dbReference>
<feature type="domain" description="FtsK" evidence="11">
    <location>
        <begin position="1153"/>
        <end position="1344"/>
    </location>
</feature>
<accession>A0AAJ1S992</accession>